<gene>
    <name evidence="3" type="ORF">GHK86_03520</name>
</gene>
<dbReference type="InterPro" id="IPR050267">
    <property type="entry name" value="Anti-sigma-factor_SerPK"/>
</dbReference>
<comment type="caution">
    <text evidence="3">The sequence shown here is derived from an EMBL/GenBank/DDBJ whole genome shotgun (WGS) entry which is preliminary data.</text>
</comment>
<dbReference type="InterPro" id="IPR036890">
    <property type="entry name" value="HATPase_C_sf"/>
</dbReference>
<dbReference type="PANTHER" id="PTHR35526:SF3">
    <property type="entry name" value="ANTI-SIGMA-F FACTOR RSBW"/>
    <property type="match status" value="1"/>
</dbReference>
<dbReference type="Pfam" id="PF13581">
    <property type="entry name" value="HATPase_c_2"/>
    <property type="match status" value="1"/>
</dbReference>
<evidence type="ECO:0000313" key="3">
    <source>
        <dbReference type="EMBL" id="MST31798.1"/>
    </source>
</evidence>
<name>A0ABW9QQN5_9ACTN</name>
<reference evidence="3 4" key="1">
    <citation type="submission" date="2019-11" db="EMBL/GenBank/DDBJ databases">
        <title>Acidiferrimicrobium australis gen. nov., sp. nov., an acidophilic and obligately heterotrophic, member of the Actinobacteria that catalyses dissimilatory oxido- reduction of iron isolated from metal-rich acidic water in Chile.</title>
        <authorList>
            <person name="Gonzalez D."/>
            <person name="Huber K."/>
            <person name="Hedrich S."/>
            <person name="Rojas-Villalobos C."/>
            <person name="Quatrini R."/>
            <person name="Dinamarca M.A."/>
            <person name="Schwarz A."/>
            <person name="Canales C."/>
            <person name="Nancucheo I."/>
        </authorList>
    </citation>
    <scope>NUCLEOTIDE SEQUENCE [LARGE SCALE GENOMIC DNA]</scope>
    <source>
        <strain evidence="3 4">USS-CCA1</strain>
    </source>
</reference>
<accession>A0ABW9QQN5</accession>
<dbReference type="CDD" id="cd16936">
    <property type="entry name" value="HATPase_RsbW-like"/>
    <property type="match status" value="1"/>
</dbReference>
<evidence type="ECO:0000259" key="2">
    <source>
        <dbReference type="Pfam" id="PF13581"/>
    </source>
</evidence>
<dbReference type="Gene3D" id="3.30.565.10">
    <property type="entry name" value="Histidine kinase-like ATPase, C-terminal domain"/>
    <property type="match status" value="1"/>
</dbReference>
<sequence>MGSEHQGRKRAGRARLRQEVVLSSRIEKEFVGTPAAVRQARAFVEAALAAWDLDDVAEVAVLLTSELTTNAVRHARTTFTVAVACRPPELLVEVGDGSDALPVQRPKSVRSEGGRGLQLVAALARSWGTRRRRGGGKVVWFQLDLPAAA</sequence>
<keyword evidence="3" id="KW-0547">Nucleotide-binding</keyword>
<keyword evidence="1" id="KW-0723">Serine/threonine-protein kinase</keyword>
<dbReference type="Proteomes" id="UP000437736">
    <property type="component" value="Unassembled WGS sequence"/>
</dbReference>
<dbReference type="EMBL" id="WJHE01000139">
    <property type="protein sequence ID" value="MST31798.1"/>
    <property type="molecule type" value="Genomic_DNA"/>
</dbReference>
<keyword evidence="1" id="KW-0808">Transferase</keyword>
<protein>
    <submittedName>
        <fullName evidence="3">ATP-binding protein</fullName>
    </submittedName>
</protein>
<keyword evidence="3" id="KW-0067">ATP-binding</keyword>
<dbReference type="GO" id="GO:0005524">
    <property type="term" value="F:ATP binding"/>
    <property type="evidence" value="ECO:0007669"/>
    <property type="project" value="UniProtKB-KW"/>
</dbReference>
<proteinExistence type="predicted"/>
<keyword evidence="1" id="KW-0418">Kinase</keyword>
<evidence type="ECO:0000256" key="1">
    <source>
        <dbReference type="ARBA" id="ARBA00022527"/>
    </source>
</evidence>
<keyword evidence="4" id="KW-1185">Reference proteome</keyword>
<dbReference type="InterPro" id="IPR003594">
    <property type="entry name" value="HATPase_dom"/>
</dbReference>
<dbReference type="PANTHER" id="PTHR35526">
    <property type="entry name" value="ANTI-SIGMA-F FACTOR RSBW-RELATED"/>
    <property type="match status" value="1"/>
</dbReference>
<organism evidence="3 4">
    <name type="scientific">Acidiferrimicrobium australe</name>
    <dbReference type="NCBI Taxonomy" id="2664430"/>
    <lineage>
        <taxon>Bacteria</taxon>
        <taxon>Bacillati</taxon>
        <taxon>Actinomycetota</taxon>
        <taxon>Acidimicrobiia</taxon>
        <taxon>Acidimicrobiales</taxon>
        <taxon>Acidimicrobiaceae</taxon>
        <taxon>Acidiferrimicrobium</taxon>
    </lineage>
</organism>
<dbReference type="SUPFAM" id="SSF55874">
    <property type="entry name" value="ATPase domain of HSP90 chaperone/DNA topoisomerase II/histidine kinase"/>
    <property type="match status" value="1"/>
</dbReference>
<feature type="domain" description="Histidine kinase/HSP90-like ATPase" evidence="2">
    <location>
        <begin position="32"/>
        <end position="142"/>
    </location>
</feature>
<evidence type="ECO:0000313" key="4">
    <source>
        <dbReference type="Proteomes" id="UP000437736"/>
    </source>
</evidence>